<reference evidence="1" key="3">
    <citation type="submission" date="2025-09" db="UniProtKB">
        <authorList>
            <consortium name="Ensembl"/>
        </authorList>
    </citation>
    <scope>IDENTIFICATION</scope>
</reference>
<evidence type="ECO:0000313" key="1">
    <source>
        <dbReference type="Ensembl" id="ENSOARP00020007433.2"/>
    </source>
</evidence>
<gene>
    <name evidence="1" type="primary">VAMP1</name>
</gene>
<reference evidence="1" key="2">
    <citation type="submission" date="2025-08" db="UniProtKB">
        <authorList>
            <consortium name="Ensembl"/>
        </authorList>
    </citation>
    <scope>IDENTIFICATION</scope>
</reference>
<protein>
    <submittedName>
        <fullName evidence="1">Vesicle associated membrane protein 1</fullName>
    </submittedName>
</protein>
<name>A0AC11B3J3_SHEEP</name>
<organism evidence="1">
    <name type="scientific">Ovis aries</name>
    <name type="common">Sheep</name>
    <dbReference type="NCBI Taxonomy" id="9940"/>
    <lineage>
        <taxon>Eukaryota</taxon>
        <taxon>Metazoa</taxon>
        <taxon>Chordata</taxon>
        <taxon>Craniata</taxon>
        <taxon>Vertebrata</taxon>
        <taxon>Euteleostomi</taxon>
        <taxon>Mammalia</taxon>
        <taxon>Eutheria</taxon>
        <taxon>Laurasiatheria</taxon>
        <taxon>Artiodactyla</taxon>
        <taxon>Ruminantia</taxon>
        <taxon>Pecora</taxon>
        <taxon>Bovidae</taxon>
        <taxon>Caprinae</taxon>
        <taxon>Ovis</taxon>
    </lineage>
</organism>
<reference evidence="1" key="1">
    <citation type="submission" date="2020-11" db="EMBL/GenBank/DDBJ databases">
        <authorList>
            <person name="Davenport K.M."/>
            <person name="Bickhart D.M."/>
            <person name="Smith T.P.L."/>
            <person name="Murdoch B.M."/>
            <person name="Rosen B.D."/>
        </authorList>
    </citation>
    <scope>NUCLEOTIDE SEQUENCE [LARGE SCALE GENOMIC DNA]</scope>
    <source>
        <strain evidence="1">OAR_USU_Benz2616</strain>
    </source>
</reference>
<accession>A0AC11B3J3</accession>
<sequence>MSAPAQPPTEGAEGAAPGGGPPGPPPNMTSNRRLQQTQAQVEEVVDIMRVNVDKVLERDQKLSELDDRADALQAGASQFESSAAKLKRKYWWKNCKMMIMLGAICAIIVVVIVSLAGEPGPGLQSSLGLVQDALRKSSLFFRGTSHLLVLRFSVFRDLTTFYFVLQQPGGHIVIAKKCQDSRSRPRSSPASSYLDGALVRVLYTILCCS</sequence>
<dbReference type="Ensembl" id="ENSOART00020009001.2">
    <property type="protein sequence ID" value="ENSOARP00020007433.2"/>
    <property type="gene ID" value="ENSOARG00020005818.2"/>
</dbReference>
<proteinExistence type="predicted"/>